<organism evidence="11 12">
    <name type="scientific">Sulfitobacter marinus</name>
    <dbReference type="NCBI Taxonomy" id="394264"/>
    <lineage>
        <taxon>Bacteria</taxon>
        <taxon>Pseudomonadati</taxon>
        <taxon>Pseudomonadota</taxon>
        <taxon>Alphaproteobacteria</taxon>
        <taxon>Rhodobacterales</taxon>
        <taxon>Roseobacteraceae</taxon>
        <taxon>Sulfitobacter</taxon>
    </lineage>
</organism>
<evidence type="ECO:0000256" key="3">
    <source>
        <dbReference type="ARBA" id="ARBA00022475"/>
    </source>
</evidence>
<evidence type="ECO:0000256" key="8">
    <source>
        <dbReference type="ARBA" id="ARBA00038436"/>
    </source>
</evidence>
<sequence>MRLALIKLLTRLTLGVSALLAASVAAFILYGVGARYFFGSSPIWFDELARYMIISSALIGIGGVWVNGGHMRVNVLERRVPPALRQTIVCYQWILTVALAGAMTWFSYNYIGSVSFFKTPGLQISRSWPVSVIPIGFGFLFVLSLLRGPIGLQNADVEDDT</sequence>
<keyword evidence="2 9" id="KW-0813">Transport</keyword>
<comment type="subunit">
    <text evidence="9">The complex comprises the extracytoplasmic solute receptor protein and the two transmembrane proteins.</text>
</comment>
<keyword evidence="3" id="KW-1003">Cell membrane</keyword>
<keyword evidence="5 9" id="KW-0812">Transmembrane</keyword>
<gene>
    <name evidence="11" type="ORF">SAMN04488040_1185</name>
</gene>
<dbReference type="Pfam" id="PF04290">
    <property type="entry name" value="DctQ"/>
    <property type="match status" value="1"/>
</dbReference>
<feature type="domain" description="Tripartite ATP-independent periplasmic transporters DctQ component" evidence="10">
    <location>
        <begin position="25"/>
        <end position="145"/>
    </location>
</feature>
<comment type="function">
    <text evidence="9">Part of the tripartite ATP-independent periplasmic (TRAP) transport system.</text>
</comment>
<dbReference type="Proteomes" id="UP000199239">
    <property type="component" value="Unassembled WGS sequence"/>
</dbReference>
<dbReference type="PANTHER" id="PTHR35011:SF10">
    <property type="entry name" value="TRAP TRANSPORTER SMALL PERMEASE PROTEIN"/>
    <property type="match status" value="1"/>
</dbReference>
<evidence type="ECO:0000256" key="4">
    <source>
        <dbReference type="ARBA" id="ARBA00022519"/>
    </source>
</evidence>
<proteinExistence type="inferred from homology"/>
<dbReference type="InterPro" id="IPR007387">
    <property type="entry name" value="TRAP_DctQ"/>
</dbReference>
<keyword evidence="7 9" id="KW-0472">Membrane</keyword>
<comment type="subcellular location">
    <subcellularLocation>
        <location evidence="1 9">Cell inner membrane</location>
        <topology evidence="1 9">Multi-pass membrane protein</topology>
    </subcellularLocation>
</comment>
<evidence type="ECO:0000256" key="2">
    <source>
        <dbReference type="ARBA" id="ARBA00022448"/>
    </source>
</evidence>
<dbReference type="GO" id="GO:0015740">
    <property type="term" value="P:C4-dicarboxylate transport"/>
    <property type="evidence" value="ECO:0007669"/>
    <property type="project" value="TreeGrafter"/>
</dbReference>
<dbReference type="PANTHER" id="PTHR35011">
    <property type="entry name" value="2,3-DIKETO-L-GULONATE TRAP TRANSPORTER SMALL PERMEASE PROTEIN YIAM"/>
    <property type="match status" value="1"/>
</dbReference>
<comment type="similarity">
    <text evidence="8 9">Belongs to the TRAP transporter small permease family.</text>
</comment>
<evidence type="ECO:0000313" key="11">
    <source>
        <dbReference type="EMBL" id="SFS62656.1"/>
    </source>
</evidence>
<dbReference type="EMBL" id="FPAJ01000002">
    <property type="protein sequence ID" value="SFS62656.1"/>
    <property type="molecule type" value="Genomic_DNA"/>
</dbReference>
<feature type="transmembrane region" description="Helical" evidence="9">
    <location>
        <begin position="128"/>
        <end position="146"/>
    </location>
</feature>
<dbReference type="GO" id="GO:0005886">
    <property type="term" value="C:plasma membrane"/>
    <property type="evidence" value="ECO:0007669"/>
    <property type="project" value="UniProtKB-SubCell"/>
</dbReference>
<reference evidence="12" key="1">
    <citation type="submission" date="2016-10" db="EMBL/GenBank/DDBJ databases">
        <authorList>
            <person name="Varghese N."/>
            <person name="Submissions S."/>
        </authorList>
    </citation>
    <scope>NUCLEOTIDE SEQUENCE [LARGE SCALE GENOMIC DNA]</scope>
    <source>
        <strain evidence="12">DSM 23422</strain>
    </source>
</reference>
<keyword evidence="4 9" id="KW-0997">Cell inner membrane</keyword>
<dbReference type="OrthoDB" id="4964541at2"/>
<feature type="transmembrane region" description="Helical" evidence="9">
    <location>
        <begin position="48"/>
        <end position="67"/>
    </location>
</feature>
<evidence type="ECO:0000259" key="10">
    <source>
        <dbReference type="Pfam" id="PF04290"/>
    </source>
</evidence>
<name>A0A1I6RDB2_9RHOB</name>
<evidence type="ECO:0000256" key="9">
    <source>
        <dbReference type="RuleBase" id="RU369079"/>
    </source>
</evidence>
<accession>A0A1I6RDB2</accession>
<evidence type="ECO:0000256" key="6">
    <source>
        <dbReference type="ARBA" id="ARBA00022989"/>
    </source>
</evidence>
<feature type="transmembrane region" description="Helical" evidence="9">
    <location>
        <begin position="88"/>
        <end position="108"/>
    </location>
</feature>
<evidence type="ECO:0000256" key="1">
    <source>
        <dbReference type="ARBA" id="ARBA00004429"/>
    </source>
</evidence>
<dbReference type="InterPro" id="IPR055348">
    <property type="entry name" value="DctQ"/>
</dbReference>
<protein>
    <recommendedName>
        <fullName evidence="9">TRAP transporter small permease protein</fullName>
    </recommendedName>
</protein>
<dbReference type="RefSeq" id="WP_093915453.1">
    <property type="nucleotide sequence ID" value="NZ_FPAJ01000002.1"/>
</dbReference>
<dbReference type="GO" id="GO:0022857">
    <property type="term" value="F:transmembrane transporter activity"/>
    <property type="evidence" value="ECO:0007669"/>
    <property type="project" value="UniProtKB-UniRule"/>
</dbReference>
<evidence type="ECO:0000313" key="12">
    <source>
        <dbReference type="Proteomes" id="UP000199239"/>
    </source>
</evidence>
<evidence type="ECO:0000256" key="7">
    <source>
        <dbReference type="ARBA" id="ARBA00023136"/>
    </source>
</evidence>
<dbReference type="STRING" id="394264.SAMN04488040_1185"/>
<keyword evidence="12" id="KW-1185">Reference proteome</keyword>
<keyword evidence="6 9" id="KW-1133">Transmembrane helix</keyword>
<evidence type="ECO:0000256" key="5">
    <source>
        <dbReference type="ARBA" id="ARBA00022692"/>
    </source>
</evidence>
<feature type="transmembrane region" description="Helical" evidence="9">
    <location>
        <begin position="12"/>
        <end position="36"/>
    </location>
</feature>
<dbReference type="AlphaFoldDB" id="A0A1I6RDB2"/>